<name>A0A1Y2HB95_9FUNG</name>
<comment type="caution">
    <text evidence="1">The sequence shown here is derived from an EMBL/GenBank/DDBJ whole genome shotgun (WGS) entry which is preliminary data.</text>
</comment>
<reference evidence="1 2" key="1">
    <citation type="submission" date="2016-07" db="EMBL/GenBank/DDBJ databases">
        <title>Pervasive Adenine N6-methylation of Active Genes in Fungi.</title>
        <authorList>
            <consortium name="DOE Joint Genome Institute"/>
            <person name="Mondo S.J."/>
            <person name="Dannebaum R.O."/>
            <person name="Kuo R.C."/>
            <person name="Labutti K."/>
            <person name="Haridas S."/>
            <person name="Kuo A."/>
            <person name="Salamov A."/>
            <person name="Ahrendt S.R."/>
            <person name="Lipzen A."/>
            <person name="Sullivan W."/>
            <person name="Andreopoulos W.B."/>
            <person name="Clum A."/>
            <person name="Lindquist E."/>
            <person name="Daum C."/>
            <person name="Ramamoorthy G.K."/>
            <person name="Gryganskyi A."/>
            <person name="Culley D."/>
            <person name="Magnuson J.K."/>
            <person name="James T.Y."/>
            <person name="O'Malley M.A."/>
            <person name="Stajich J.E."/>
            <person name="Spatafora J.W."/>
            <person name="Visel A."/>
            <person name="Grigoriev I.V."/>
        </authorList>
    </citation>
    <scope>NUCLEOTIDE SEQUENCE [LARGE SCALE GENOMIC DNA]</scope>
    <source>
        <strain evidence="1 2">PL171</strain>
    </source>
</reference>
<dbReference type="AlphaFoldDB" id="A0A1Y2HB95"/>
<accession>A0A1Y2HB95</accession>
<evidence type="ECO:0000313" key="1">
    <source>
        <dbReference type="EMBL" id="ORZ31858.1"/>
    </source>
</evidence>
<evidence type="ECO:0000313" key="2">
    <source>
        <dbReference type="Proteomes" id="UP000193411"/>
    </source>
</evidence>
<organism evidence="1 2">
    <name type="scientific">Catenaria anguillulae PL171</name>
    <dbReference type="NCBI Taxonomy" id="765915"/>
    <lineage>
        <taxon>Eukaryota</taxon>
        <taxon>Fungi</taxon>
        <taxon>Fungi incertae sedis</taxon>
        <taxon>Blastocladiomycota</taxon>
        <taxon>Blastocladiomycetes</taxon>
        <taxon>Blastocladiales</taxon>
        <taxon>Catenariaceae</taxon>
        <taxon>Catenaria</taxon>
    </lineage>
</organism>
<dbReference type="Proteomes" id="UP000193411">
    <property type="component" value="Unassembled WGS sequence"/>
</dbReference>
<sequence length="306" mass="34402">MPSLATRHKASYDADPHADPNCHWPTESVAVAQTTCRLTATRPARQPSPRPVFLCLPGGGQQAESSLLPLASRPLSVCDLLPRSHLQDDPCNYVNAQTDFWPVHEICTPPLLLNAPETLGNFLLQPPPSIPQPCLTAPRLLCEQTPSHDVCITASRPGRIFLRHCPQKPQDINDDDLAKCQLVPRSHQNGRRDMTNFLAARVSQDERLQDFNDATLLSPGLELWHLHLAGRIRPAAAGHNQVQTQDHQGRVKQQFRCAGWRPSFARRLRCSPLMVRLHFPSLPTLRPCCLQDAGWDYWSRHVHHLH</sequence>
<proteinExistence type="predicted"/>
<keyword evidence="2" id="KW-1185">Reference proteome</keyword>
<gene>
    <name evidence="1" type="ORF">BCR44DRAFT_1259041</name>
</gene>
<dbReference type="EMBL" id="MCFL01000054">
    <property type="protein sequence ID" value="ORZ31858.1"/>
    <property type="molecule type" value="Genomic_DNA"/>
</dbReference>
<protein>
    <submittedName>
        <fullName evidence="1">Uncharacterized protein</fullName>
    </submittedName>
</protein>